<evidence type="ECO:0000313" key="3">
    <source>
        <dbReference type="Proteomes" id="UP000469440"/>
    </source>
</evidence>
<evidence type="ECO:0000259" key="1">
    <source>
        <dbReference type="Pfam" id="PF01261"/>
    </source>
</evidence>
<dbReference type="Proteomes" id="UP000469440">
    <property type="component" value="Unassembled WGS sequence"/>
</dbReference>
<protein>
    <submittedName>
        <fullName evidence="2">Fructoselysine 3-epimerase</fullName>
        <ecNumber evidence="2">5.1.3.-</ecNumber>
    </submittedName>
</protein>
<dbReference type="PANTHER" id="PTHR12110">
    <property type="entry name" value="HYDROXYPYRUVATE ISOMERASE"/>
    <property type="match status" value="1"/>
</dbReference>
<gene>
    <name evidence="2" type="primary">frlC_3</name>
    <name evidence="2" type="ORF">CAFE_26940</name>
</gene>
<name>A0A6N8I252_9FIRM</name>
<evidence type="ECO:0000313" key="2">
    <source>
        <dbReference type="EMBL" id="MVB11965.1"/>
    </source>
</evidence>
<dbReference type="InterPro" id="IPR013022">
    <property type="entry name" value="Xyl_isomerase-like_TIM-brl"/>
</dbReference>
<dbReference type="OrthoDB" id="9814946at2"/>
<comment type="caution">
    <text evidence="2">The sequence shown here is derived from an EMBL/GenBank/DDBJ whole genome shotgun (WGS) entry which is preliminary data.</text>
</comment>
<feature type="domain" description="Xylose isomerase-like TIM barrel" evidence="1">
    <location>
        <begin position="32"/>
        <end position="269"/>
    </location>
</feature>
<dbReference type="InterPro" id="IPR050312">
    <property type="entry name" value="IolE/XylAMocC-like"/>
</dbReference>
<dbReference type="EMBL" id="VWXL01000077">
    <property type="protein sequence ID" value="MVB11965.1"/>
    <property type="molecule type" value="Genomic_DNA"/>
</dbReference>
<dbReference type="InterPro" id="IPR036237">
    <property type="entry name" value="Xyl_isomerase-like_sf"/>
</dbReference>
<dbReference type="EC" id="5.1.3.-" evidence="2"/>
<dbReference type="RefSeq" id="WP_156990938.1">
    <property type="nucleotide sequence ID" value="NZ_VWXL01000077.1"/>
</dbReference>
<dbReference type="SUPFAM" id="SSF51658">
    <property type="entry name" value="Xylose isomerase-like"/>
    <property type="match status" value="1"/>
</dbReference>
<sequence>MAAPKIRREQIAGMNIHYVNYSLDYFLDSQQRCGFKSIELWCAAPHVWLDHMRYYDAKEIARKISRRGLSVHVLTPENCTYPYQFAAKEKDHQERSFQYFANGIRLANELGCDYMEVNSGWGYWNEDKKEAWQRSANMLHRLAEVAAEEGITLVMEAVMPEESQLVIDLESAKKMLDQVCHPNLKAMVDTCAMGVANETLEQWFDALGNDVRHMHFIDGTPYGHLVWGDGNHHLGRFIETLNRRGYQGYLGQEITDSRYFLDPAAADRRNMQNFERYLED</sequence>
<organism evidence="2 3">
    <name type="scientific">Caproicibacter fermentans</name>
    <dbReference type="NCBI Taxonomy" id="2576756"/>
    <lineage>
        <taxon>Bacteria</taxon>
        <taxon>Bacillati</taxon>
        <taxon>Bacillota</taxon>
        <taxon>Clostridia</taxon>
        <taxon>Eubacteriales</taxon>
        <taxon>Acutalibacteraceae</taxon>
        <taxon>Caproicibacter</taxon>
    </lineage>
</organism>
<dbReference type="Pfam" id="PF01261">
    <property type="entry name" value="AP_endonuc_2"/>
    <property type="match status" value="1"/>
</dbReference>
<accession>A0A6N8I252</accession>
<dbReference type="Gene3D" id="3.20.20.150">
    <property type="entry name" value="Divalent-metal-dependent TIM barrel enzymes"/>
    <property type="match status" value="1"/>
</dbReference>
<keyword evidence="3" id="KW-1185">Reference proteome</keyword>
<reference evidence="2 3" key="1">
    <citation type="submission" date="2019-09" db="EMBL/GenBank/DDBJ databases">
        <title>Genome sequence of Clostridium sp. EA1.</title>
        <authorList>
            <person name="Poehlein A."/>
            <person name="Bengelsdorf F.R."/>
            <person name="Daniel R."/>
        </authorList>
    </citation>
    <scope>NUCLEOTIDE SEQUENCE [LARGE SCALE GENOMIC DNA]</scope>
    <source>
        <strain evidence="2 3">EA1</strain>
    </source>
</reference>
<dbReference type="AlphaFoldDB" id="A0A6N8I252"/>
<dbReference type="GO" id="GO:0016853">
    <property type="term" value="F:isomerase activity"/>
    <property type="evidence" value="ECO:0007669"/>
    <property type="project" value="UniProtKB-KW"/>
</dbReference>
<proteinExistence type="predicted"/>
<keyword evidence="2" id="KW-0413">Isomerase</keyword>